<keyword evidence="1" id="KW-0540">Nuclease</keyword>
<organism evidence="1">
    <name type="scientific">Ixodes ricinus</name>
    <name type="common">Common tick</name>
    <name type="synonym">Acarus ricinus</name>
    <dbReference type="NCBI Taxonomy" id="34613"/>
    <lineage>
        <taxon>Eukaryota</taxon>
        <taxon>Metazoa</taxon>
        <taxon>Ecdysozoa</taxon>
        <taxon>Arthropoda</taxon>
        <taxon>Chelicerata</taxon>
        <taxon>Arachnida</taxon>
        <taxon>Acari</taxon>
        <taxon>Parasitiformes</taxon>
        <taxon>Ixodida</taxon>
        <taxon>Ixodoidea</taxon>
        <taxon>Ixodidae</taxon>
        <taxon>Ixodinae</taxon>
        <taxon>Ixodes</taxon>
    </lineage>
</organism>
<accession>A0A147BBH2</accession>
<keyword evidence="1" id="KW-0378">Hydrolase</keyword>
<keyword evidence="1" id="KW-0255">Endonuclease</keyword>
<feature type="non-terminal residue" evidence="1">
    <location>
        <position position="1"/>
    </location>
</feature>
<dbReference type="EMBL" id="GEGO01007278">
    <property type="protein sequence ID" value="JAR88126.1"/>
    <property type="molecule type" value="Transcribed_RNA"/>
</dbReference>
<reference evidence="1" key="1">
    <citation type="journal article" date="2018" name="PLoS Negl. Trop. Dis.">
        <title>Sialome diversity of ticks revealed by RNAseq of single tick salivary glands.</title>
        <authorList>
            <person name="Perner J."/>
            <person name="Kropackova S."/>
            <person name="Kopacek P."/>
            <person name="Ribeiro J.M."/>
        </authorList>
    </citation>
    <scope>NUCLEOTIDE SEQUENCE</scope>
    <source>
        <strain evidence="1">Siblings of single egg batch collected in Ceske Budejovice</strain>
        <tissue evidence="1">Salivary glands</tissue>
    </source>
</reference>
<dbReference type="GO" id="GO:0004519">
    <property type="term" value="F:endonuclease activity"/>
    <property type="evidence" value="ECO:0007669"/>
    <property type="project" value="UniProtKB-KW"/>
</dbReference>
<proteinExistence type="predicted"/>
<evidence type="ECO:0000313" key="1">
    <source>
        <dbReference type="EMBL" id="JAR88126.1"/>
    </source>
</evidence>
<protein>
    <submittedName>
        <fullName evidence="1">Putative endonuclease/reverse transcript</fullName>
    </submittedName>
</protein>
<name>A0A147BBH2_IXORI</name>
<dbReference type="AlphaFoldDB" id="A0A147BBH2"/>
<sequence>LLGVTLDAQLRLSAHIGEVTSKARRQLGFCLRVSKGAGSKTLRQLFTALVLPQLDNCSPIWNPHQLHLVAALGSVQRRAAYAILKRQTHSNLARCRDMRTVDMLQAVGWQPLGLRRGVASARLLANILRIQPDVLPGALRQNRSGILQPVFARTERHRQSFAVRTIAHWRSLPTSLTQRSPTSREEMELFRREVASHLRNSPS</sequence>
<dbReference type="PANTHER" id="PTHR33332">
    <property type="entry name" value="REVERSE TRANSCRIPTASE DOMAIN-CONTAINING PROTEIN"/>
    <property type="match status" value="1"/>
</dbReference>